<feature type="region of interest" description="Disordered" evidence="11">
    <location>
        <begin position="758"/>
        <end position="1078"/>
    </location>
</feature>
<dbReference type="GO" id="GO:0005085">
    <property type="term" value="F:guanyl-nucleotide exchange factor activity"/>
    <property type="evidence" value="ECO:0007669"/>
    <property type="project" value="InterPro"/>
</dbReference>
<evidence type="ECO:0000313" key="13">
    <source>
        <dbReference type="Proteomes" id="UP000002037"/>
    </source>
</evidence>
<keyword evidence="8" id="KW-1133">Transmembrane helix</keyword>
<keyword evidence="6" id="KW-0931">ER-Golgi transport</keyword>
<dbReference type="VEuPathDB" id="FungiDB:CTRG_02863"/>
<accession>C5M8Z1</accession>
<feature type="compositionally biased region" description="Polar residues" evidence="11">
    <location>
        <begin position="850"/>
        <end position="863"/>
    </location>
</feature>
<dbReference type="EMBL" id="GG692397">
    <property type="protein sequence ID" value="EER34045.1"/>
    <property type="molecule type" value="Genomic_DNA"/>
</dbReference>
<keyword evidence="9" id="KW-0472">Membrane</keyword>
<gene>
    <name evidence="12" type="ORF">CTRG_02863</name>
</gene>
<protein>
    <recommendedName>
        <fullName evidence="10">Guanine nucleotide-exchange factor SEC12</fullName>
    </recommendedName>
</protein>
<comment type="subcellular location">
    <subcellularLocation>
        <location evidence="10">Endoplasmic reticulum membrane</location>
        <topology evidence="10">Single-pass type II membrane protein</topology>
    </subcellularLocation>
    <subcellularLocation>
        <location evidence="10">Golgi apparatus membrane</location>
        <topology evidence="10">Single-pass type II membrane protein</topology>
    </subcellularLocation>
</comment>
<dbReference type="GO" id="GO:0006888">
    <property type="term" value="P:endoplasmic reticulum to Golgi vesicle-mediated transport"/>
    <property type="evidence" value="ECO:0007669"/>
    <property type="project" value="UniProtKB-UniRule"/>
</dbReference>
<dbReference type="HOGENOM" id="CLU_286508_0_0_1"/>
<dbReference type="GO" id="GO:0000139">
    <property type="term" value="C:Golgi membrane"/>
    <property type="evidence" value="ECO:0007669"/>
    <property type="project" value="UniProtKB-SubCell"/>
</dbReference>
<evidence type="ECO:0000256" key="4">
    <source>
        <dbReference type="ARBA" id="ARBA00022737"/>
    </source>
</evidence>
<dbReference type="GeneID" id="8300366"/>
<evidence type="ECO:0000256" key="2">
    <source>
        <dbReference type="ARBA" id="ARBA00022574"/>
    </source>
</evidence>
<dbReference type="GO" id="GO:0015031">
    <property type="term" value="P:protein transport"/>
    <property type="evidence" value="ECO:0007669"/>
    <property type="project" value="UniProtKB-KW"/>
</dbReference>
<feature type="compositionally biased region" description="Basic and acidic residues" evidence="11">
    <location>
        <begin position="759"/>
        <end position="769"/>
    </location>
</feature>
<dbReference type="PANTHER" id="PTHR23284">
    <property type="entry name" value="PROLACTIN REGULATORY ELEMENT BINDING PROTEIN"/>
    <property type="match status" value="1"/>
</dbReference>
<dbReference type="eggNOG" id="KOG0771">
    <property type="taxonomic scope" value="Eukaryota"/>
</dbReference>
<evidence type="ECO:0000256" key="8">
    <source>
        <dbReference type="ARBA" id="ARBA00022989"/>
    </source>
</evidence>
<feature type="compositionally biased region" description="Basic and acidic residues" evidence="11">
    <location>
        <begin position="879"/>
        <end position="892"/>
    </location>
</feature>
<evidence type="ECO:0000256" key="9">
    <source>
        <dbReference type="ARBA" id="ARBA00023136"/>
    </source>
</evidence>
<dbReference type="RefSeq" id="XP_002548566.1">
    <property type="nucleotide sequence ID" value="XM_002548520.1"/>
</dbReference>
<dbReference type="AlphaFoldDB" id="C5M8Z1"/>
<dbReference type="PANTHER" id="PTHR23284:SF0">
    <property type="entry name" value="PROLACTIN REGULATORY ELEMENT-BINDING PROTEIN"/>
    <property type="match status" value="1"/>
</dbReference>
<keyword evidence="1 10" id="KW-0813">Transport</keyword>
<evidence type="ECO:0000256" key="5">
    <source>
        <dbReference type="ARBA" id="ARBA00022824"/>
    </source>
</evidence>
<comment type="similarity">
    <text evidence="10">Belongs to the WD repeat SEC12 family.</text>
</comment>
<evidence type="ECO:0000313" key="12">
    <source>
        <dbReference type="EMBL" id="EER34045.1"/>
    </source>
</evidence>
<feature type="compositionally biased region" description="Basic and acidic residues" evidence="11">
    <location>
        <begin position="904"/>
        <end position="976"/>
    </location>
</feature>
<dbReference type="GO" id="GO:0003400">
    <property type="term" value="P:regulation of COPII vesicle coating"/>
    <property type="evidence" value="ECO:0007669"/>
    <property type="project" value="UniProtKB-UniRule"/>
</dbReference>
<name>C5M8Z1_CANTT</name>
<dbReference type="SUPFAM" id="SSF50978">
    <property type="entry name" value="WD40 repeat-like"/>
    <property type="match status" value="1"/>
</dbReference>
<dbReference type="KEGG" id="ctp:CTRG_02863"/>
<dbReference type="InterPro" id="IPR015943">
    <property type="entry name" value="WD40/YVTN_repeat-like_dom_sf"/>
</dbReference>
<dbReference type="Proteomes" id="UP000002037">
    <property type="component" value="Unassembled WGS sequence"/>
</dbReference>
<keyword evidence="5 10" id="KW-0256">Endoplasmic reticulum</keyword>
<dbReference type="STRING" id="294747.C5M8Z1"/>
<evidence type="ECO:0000256" key="6">
    <source>
        <dbReference type="ARBA" id="ARBA00022892"/>
    </source>
</evidence>
<keyword evidence="3" id="KW-0812">Transmembrane</keyword>
<evidence type="ECO:0000256" key="1">
    <source>
        <dbReference type="ARBA" id="ARBA00022448"/>
    </source>
</evidence>
<dbReference type="Gene3D" id="2.130.10.10">
    <property type="entry name" value="YVTN repeat-like/Quinoprotein amine dehydrogenase"/>
    <property type="match status" value="1"/>
</dbReference>
<keyword evidence="7 10" id="KW-0653">Protein transport</keyword>
<feature type="compositionally biased region" description="Acidic residues" evidence="11">
    <location>
        <begin position="678"/>
        <end position="699"/>
    </location>
</feature>
<organism evidence="12 13">
    <name type="scientific">Candida tropicalis (strain ATCC MYA-3404 / T1)</name>
    <name type="common">Yeast</name>
    <dbReference type="NCBI Taxonomy" id="294747"/>
    <lineage>
        <taxon>Eukaryota</taxon>
        <taxon>Fungi</taxon>
        <taxon>Dikarya</taxon>
        <taxon>Ascomycota</taxon>
        <taxon>Saccharomycotina</taxon>
        <taxon>Pichiomycetes</taxon>
        <taxon>Debaryomycetaceae</taxon>
        <taxon>Candida/Lodderomyces clade</taxon>
        <taxon>Candida</taxon>
    </lineage>
</organism>
<dbReference type="InterPro" id="IPR045260">
    <property type="entry name" value="Sec12-like"/>
</dbReference>
<feature type="compositionally biased region" description="Acidic residues" evidence="11">
    <location>
        <begin position="815"/>
        <end position="831"/>
    </location>
</feature>
<dbReference type="OrthoDB" id="2013972at2759"/>
<reference evidence="12 13" key="1">
    <citation type="journal article" date="2009" name="Nature">
        <title>Evolution of pathogenicity and sexual reproduction in eight Candida genomes.</title>
        <authorList>
            <person name="Butler G."/>
            <person name="Rasmussen M.D."/>
            <person name="Lin M.F."/>
            <person name="Santos M.A."/>
            <person name="Sakthikumar S."/>
            <person name="Munro C.A."/>
            <person name="Rheinbay E."/>
            <person name="Grabherr M."/>
            <person name="Forche A."/>
            <person name="Reedy J.L."/>
            <person name="Agrafioti I."/>
            <person name="Arnaud M.B."/>
            <person name="Bates S."/>
            <person name="Brown A.J."/>
            <person name="Brunke S."/>
            <person name="Costanzo M.C."/>
            <person name="Fitzpatrick D.A."/>
            <person name="de Groot P.W."/>
            <person name="Harris D."/>
            <person name="Hoyer L.L."/>
            <person name="Hube B."/>
            <person name="Klis F.M."/>
            <person name="Kodira C."/>
            <person name="Lennard N."/>
            <person name="Logue M.E."/>
            <person name="Martin R."/>
            <person name="Neiman A.M."/>
            <person name="Nikolaou E."/>
            <person name="Quail M.A."/>
            <person name="Quinn J."/>
            <person name="Santos M.C."/>
            <person name="Schmitzberger F.F."/>
            <person name="Sherlock G."/>
            <person name="Shah P."/>
            <person name="Silverstein K.A."/>
            <person name="Skrzypek M.S."/>
            <person name="Soll D."/>
            <person name="Staggs R."/>
            <person name="Stansfield I."/>
            <person name="Stumpf M.P."/>
            <person name="Sudbery P.E."/>
            <person name="Srikantha T."/>
            <person name="Zeng Q."/>
            <person name="Berman J."/>
            <person name="Berriman M."/>
            <person name="Heitman J."/>
            <person name="Gow N.A."/>
            <person name="Lorenz M.C."/>
            <person name="Birren B.W."/>
            <person name="Kellis M."/>
            <person name="Cuomo C.A."/>
        </authorList>
    </citation>
    <scope>NUCLEOTIDE SEQUENCE [LARGE SCALE GENOMIC DNA]</scope>
    <source>
        <strain evidence="13">ATCC MYA-3404 / T1</strain>
    </source>
</reference>
<feature type="region of interest" description="Disordered" evidence="11">
    <location>
        <begin position="665"/>
        <end position="727"/>
    </location>
</feature>
<dbReference type="GO" id="GO:0005789">
    <property type="term" value="C:endoplasmic reticulum membrane"/>
    <property type="evidence" value="ECO:0007669"/>
    <property type="project" value="UniProtKB-SubCell"/>
</dbReference>
<evidence type="ECO:0000256" key="10">
    <source>
        <dbReference type="RuleBase" id="RU369019"/>
    </source>
</evidence>
<keyword evidence="2 10" id="KW-0853">WD repeat</keyword>
<dbReference type="SMART" id="SM00320">
    <property type="entry name" value="WD40"/>
    <property type="match status" value="2"/>
</dbReference>
<keyword evidence="4 10" id="KW-0677">Repeat</keyword>
<feature type="compositionally biased region" description="Polar residues" evidence="11">
    <location>
        <begin position="1004"/>
        <end position="1053"/>
    </location>
</feature>
<evidence type="ECO:0000256" key="3">
    <source>
        <dbReference type="ARBA" id="ARBA00022692"/>
    </source>
</evidence>
<keyword evidence="13" id="KW-1185">Reference proteome</keyword>
<evidence type="ECO:0000256" key="11">
    <source>
        <dbReference type="SAM" id="MobiDB-lite"/>
    </source>
</evidence>
<proteinExistence type="inferred from homology"/>
<sequence length="1078" mass="119521">MPIKESATIDVGYPIYGVKFMNSKTLVVAGGGGEGNHGIPNKINVLKSNFKVSDSKRRLQRFREITLPSNEDSPQCLDTAKLVGENEFNIILGCNQSSQLLKSMNINNNIRKYAYSGDEHINFVDAAQFEEEVSSSSEDYPKIIRLSHDNSIGAFMTSSVPSSIYIFNPDSLELKYKFIPKNESEIKDLALSTYNGASLAYVTASSIEIIDTNSRESIFSSVSVAALKKQLKGYILSKVKFIDEDKQLLIAAGSRGGKGAVLFKFNIASKKITQFQTVSKKFSNIVALDVTENQELIAIAGNDLSVTLINLSTLKVIQVFHKLHSFAITSLSFSPSGLKLASGSAANTLHVFKIPSKYRKGNSIIGTLLQYLFTIVLVVALGVGVQKLNETGQLQDILSNSKQYTDVAQEYVKLGYDYAHHYGTIGYSIAEEYARTYGNQGLQFIKEKLNKDESQGSLEASTLNDIVNEVTKNIDEEITKSDFNSDEFLQDKDNYITTSIGNHYQETPKVETSIVSSSEIDTYLEEPHVVDGNNDTSSEQQQPTFVNRESVLPESLQAMLEKQTKSSTESIAPSSETVVVEEVVERDEPIVDAEAVVEQQKEEQVSEPVVEQVPAPEVSQPVVEEEIIIEEPVVEEPVVEESVVEESVVEEEIVEEPIVEEEIVKENPVTEQTSNEELVVESQEETVDVVEQPEEESVSDEPRIHADIEEPNSASAIESEAVNEKKPVEEIIEEVVVEEEQSSQEPVEAVVEVEEEVIEEVKISHEPKQKSTTQEEPAIEEPVQKEPVSEEPKQEEPQAEEVIVEDPQPEVVEQVIEEEIVEEVQEQENEQESQASVEHVEESIVEVPTPKSSVEIPQSSQVLDKQKEKIVDAVPAAEPKPEDVIEEKEPKVVEAVPESTPKVQEADVEKEVQQEPVKQPKVEQPKAEQPKAEQPKVEQPKAEQPKAEQPKAEQPKAEQPKAEQPKVEQPKAEQPKVEPVSQKKVVEEAPVVQEKSKEPIPEPSTVQTPIIEQVKPSSVEQPQQSTTSKSEVQQESSNTQSSVETPASSTSKIVRTKKVTRTIIKSKPTNNAPEKDEL</sequence>
<evidence type="ECO:0000256" key="7">
    <source>
        <dbReference type="ARBA" id="ARBA00022927"/>
    </source>
</evidence>
<dbReference type="InterPro" id="IPR001680">
    <property type="entry name" value="WD40_rpt"/>
</dbReference>
<dbReference type="InterPro" id="IPR036322">
    <property type="entry name" value="WD40_repeat_dom_sf"/>
</dbReference>
<feature type="compositionally biased region" description="Acidic residues" evidence="11">
    <location>
        <begin position="797"/>
        <end position="808"/>
    </location>
</feature>
<feature type="compositionally biased region" description="Basic and acidic residues" evidence="11">
    <location>
        <begin position="782"/>
        <end position="796"/>
    </location>
</feature>
<comment type="function">
    <text evidence="10">Guanine nucleotide-exchange factor (GEF) required for the formation or budding of transport vesicles from the ER.</text>
</comment>